<gene>
    <name evidence="7" type="ordered locus">Rfer_1593</name>
</gene>
<accession>Q21Y28</accession>
<dbReference type="eggNOG" id="COG2911">
    <property type="taxonomic scope" value="Bacteria"/>
</dbReference>
<evidence type="ECO:0000313" key="7">
    <source>
        <dbReference type="EMBL" id="ABD69325.1"/>
    </source>
</evidence>
<keyword evidence="4" id="KW-0472">Membrane</keyword>
<feature type="compositionally biased region" description="Low complexity" evidence="5">
    <location>
        <begin position="1028"/>
        <end position="1048"/>
    </location>
</feature>
<dbReference type="HOGENOM" id="CLU_002338_3_0_4"/>
<keyword evidence="2" id="KW-0812">Transmembrane</keyword>
<evidence type="ECO:0000256" key="2">
    <source>
        <dbReference type="ARBA" id="ARBA00022692"/>
    </source>
</evidence>
<dbReference type="GO" id="GO:0097347">
    <property type="term" value="C:TAM protein secretion complex"/>
    <property type="evidence" value="ECO:0007669"/>
    <property type="project" value="TreeGrafter"/>
</dbReference>
<evidence type="ECO:0000259" key="6">
    <source>
        <dbReference type="Pfam" id="PF04357"/>
    </source>
</evidence>
<sequence length="1292" mass="136377">MRALRITLYLLAATLLGVLALAGALWFWSGSGTSLATSLGQLARYLPAGQALEAKDVTGSLRGGGSIGWLRWQQGELGVELHDVTIAWSLRPLLGGELRLGKVSARNLRIEDRRPASEPATRTPPTDLRLPLRVDVPFTVDSVEWVGAGGTSRQATGLAGHYSFDSYSHRLDGGKVHISSGDYQISASVQAASPMALALQLDGSVQTTVPSRPQPVSVQAHASVTGALAGRDAVLALQAELVPTLDARPTVKQQVMQANIKANIQPWQLQPVASLEARWQALDLAALWPQAPQTRLGGTAAVTPAGPGWQAGLQLTNTLSGPWDQQRLPLERLDAKVEFVAGQWAIKSLQATGAGGRIEGKGQFTKAVTPSHPAQWQGSASVYGINTAALDSRLAAALLDGQLTAQQTPAGIAFEARLQAAKGKMAAPKIASPKTDATLKRTLEGLRLKMVHAQGLWAAPTLTLTTLAVQTDDAQLQGKLTFHTVSQAAEGQLTLGLPGAQAALAGHMASSRGQGELSAHITDAGLAARWVARLPGAPKSLSQTSIQGAVELTGRWQGGWQQQGQGLQIEASLRAPKLDLQGAGQPVAQAWRVRDWQADLSGRLRALSLSTRGQIETGTQRLKLQAQAHGGRINDGLWQARLDTAQLSAQDSLKPGLWTLQLSDSVSVTWKQSGTTRTLEAAAGAARLTGPVPGAATLSWQPVHWSQQTAGTTARTEWRTQGRLNDLPLAWLDLLGQTQMANLGLRGDLLFGGQWDASSAETLRLRATLERTSGDLLLQTEGAAATPLRAGVRAAQLLVTTEGDRLAASLNWDSERAGQARADFSTRLQRQDGTWTWPQDAALAGTLKVQLPPVGAWSLLAPPGWRLRGTLEADAVLSGTRGAPLWRGNLAAQDLAVRSVVDGIDFSNGRLRASLQGQRLVIDEFTLQGAGGASGGQLSITGSVLWLPPTGPDAKVAARLRMELDATLAALRVSARADRRLVVSGQLSARLNESKLALRGTLKADSALFILPEDTAPQLGGDVLVRRPGPSQAGTAAPTAPTASTAAAQERVTPDVAITLDLGPDFQVRGRGLATRLEGSLELRSAGRSLTPSLTGSLRTVRGTYRAYGQQLAIEQGVLRFFGSYDNPALDILALRPNLQQRVGVQISGTALSPVVRLYAEPDLPESEKLAWLVLGRSGASGGAETAMLQQAALALLGGNEKGISSGLAQALRLDELSVSGGASSTNGSSTGGATVTLGKRLSQDFYVTYERSLAGTLGALSIFYDLSRRFTLRAQTGEKSAVDLIFTLRYD</sequence>
<dbReference type="PANTHER" id="PTHR36985">
    <property type="entry name" value="TRANSLOCATION AND ASSEMBLY MODULE SUBUNIT TAMB"/>
    <property type="match status" value="1"/>
</dbReference>
<dbReference type="EMBL" id="CP000267">
    <property type="protein sequence ID" value="ABD69325.1"/>
    <property type="molecule type" value="Genomic_DNA"/>
</dbReference>
<dbReference type="OrthoDB" id="5288149at2"/>
<protein>
    <recommendedName>
        <fullName evidence="6">Translocation and assembly module TamB C-terminal domain-containing protein</fullName>
    </recommendedName>
</protein>
<proteinExistence type="predicted"/>
<comment type="subcellular location">
    <subcellularLocation>
        <location evidence="1">Membrane</location>
        <topology evidence="1">Single-pass membrane protein</topology>
    </subcellularLocation>
</comment>
<dbReference type="InterPro" id="IPR007452">
    <property type="entry name" value="TamB_C"/>
</dbReference>
<dbReference type="Pfam" id="PF04357">
    <property type="entry name" value="TamB"/>
    <property type="match status" value="1"/>
</dbReference>
<keyword evidence="8" id="KW-1185">Reference proteome</keyword>
<name>Q21Y28_ALBFT</name>
<evidence type="ECO:0000256" key="5">
    <source>
        <dbReference type="SAM" id="MobiDB-lite"/>
    </source>
</evidence>
<organism evidence="7 8">
    <name type="scientific">Albidiferax ferrireducens (strain ATCC BAA-621 / DSM 15236 / T118)</name>
    <name type="common">Rhodoferax ferrireducens</name>
    <dbReference type="NCBI Taxonomy" id="338969"/>
    <lineage>
        <taxon>Bacteria</taxon>
        <taxon>Pseudomonadati</taxon>
        <taxon>Pseudomonadota</taxon>
        <taxon>Betaproteobacteria</taxon>
        <taxon>Burkholderiales</taxon>
        <taxon>Comamonadaceae</taxon>
        <taxon>Rhodoferax</taxon>
    </lineage>
</organism>
<dbReference type="RefSeq" id="WP_011463893.1">
    <property type="nucleotide sequence ID" value="NC_007908.1"/>
</dbReference>
<dbReference type="GO" id="GO:0005886">
    <property type="term" value="C:plasma membrane"/>
    <property type="evidence" value="ECO:0007669"/>
    <property type="project" value="InterPro"/>
</dbReference>
<evidence type="ECO:0000256" key="4">
    <source>
        <dbReference type="ARBA" id="ARBA00023136"/>
    </source>
</evidence>
<dbReference type="PANTHER" id="PTHR36985:SF1">
    <property type="entry name" value="TRANSLOCATION AND ASSEMBLY MODULE SUBUNIT TAMB"/>
    <property type="match status" value="1"/>
</dbReference>
<dbReference type="Proteomes" id="UP000008332">
    <property type="component" value="Chromosome"/>
</dbReference>
<dbReference type="KEGG" id="rfr:Rfer_1593"/>
<feature type="domain" description="Translocation and assembly module TamB C-terminal" evidence="6">
    <location>
        <begin position="933"/>
        <end position="1291"/>
    </location>
</feature>
<reference evidence="8" key="1">
    <citation type="submission" date="2006-02" db="EMBL/GenBank/DDBJ databases">
        <title>Complete sequence of chromosome of Rhodoferax ferrireducens DSM 15236.</title>
        <authorList>
            <person name="Copeland A."/>
            <person name="Lucas S."/>
            <person name="Lapidus A."/>
            <person name="Barry K."/>
            <person name="Detter J.C."/>
            <person name="Glavina del Rio T."/>
            <person name="Hammon N."/>
            <person name="Israni S."/>
            <person name="Pitluck S."/>
            <person name="Brettin T."/>
            <person name="Bruce D."/>
            <person name="Han C."/>
            <person name="Tapia R."/>
            <person name="Gilna P."/>
            <person name="Kiss H."/>
            <person name="Schmutz J."/>
            <person name="Larimer F."/>
            <person name="Land M."/>
            <person name="Kyrpides N."/>
            <person name="Ivanova N."/>
            <person name="Richardson P."/>
        </authorList>
    </citation>
    <scope>NUCLEOTIDE SEQUENCE [LARGE SCALE GENOMIC DNA]</scope>
    <source>
        <strain evidence="8">ATCC BAA-621 / DSM 15236 / T118</strain>
    </source>
</reference>
<evidence type="ECO:0000256" key="1">
    <source>
        <dbReference type="ARBA" id="ARBA00004167"/>
    </source>
</evidence>
<dbReference type="STRING" id="338969.Rfer_1593"/>
<evidence type="ECO:0000256" key="3">
    <source>
        <dbReference type="ARBA" id="ARBA00022989"/>
    </source>
</evidence>
<feature type="region of interest" description="Disordered" evidence="5">
    <location>
        <begin position="1027"/>
        <end position="1048"/>
    </location>
</feature>
<dbReference type="GO" id="GO:0009306">
    <property type="term" value="P:protein secretion"/>
    <property type="evidence" value="ECO:0007669"/>
    <property type="project" value="InterPro"/>
</dbReference>
<keyword evidence="3" id="KW-1133">Transmembrane helix</keyword>
<evidence type="ECO:0000313" key="8">
    <source>
        <dbReference type="Proteomes" id="UP000008332"/>
    </source>
</evidence>